<evidence type="ECO:0000313" key="1">
    <source>
        <dbReference type="EMBL" id="CCA15464.1"/>
    </source>
</evidence>
<sequence length="186" mass="22174">MFRKLDPSRPFIGELTKERVRRLTEDCEMVDASGEDRIANAPQLTRHLMYKGKTSKDKRESVKKYQDYYNTLLAYETCQNKPFVMPVSACVEVWTKEQILKFEMQKYAMEVTEQDWINYFREAGEPDRVDLTKIDAEMRKLKLDFTLIDANSLISRLRNQKYRFLDQYGLQEYVEHADPKLLYSGW</sequence>
<protein>
    <submittedName>
        <fullName evidence="1">AlNc14C11G1405 protein</fullName>
    </submittedName>
</protein>
<reference evidence="1" key="2">
    <citation type="submission" date="2011-02" db="EMBL/GenBank/DDBJ databases">
        <authorList>
            <person name="MacLean D."/>
        </authorList>
    </citation>
    <scope>NUCLEOTIDE SEQUENCE</scope>
</reference>
<gene>
    <name evidence="1" type="primary">AlNc14C11G1405</name>
    <name evidence="1" type="ORF">ALNC14_016070</name>
</gene>
<accession>F0W327</accession>
<organism evidence="1">
    <name type="scientific">Albugo laibachii Nc14</name>
    <dbReference type="NCBI Taxonomy" id="890382"/>
    <lineage>
        <taxon>Eukaryota</taxon>
        <taxon>Sar</taxon>
        <taxon>Stramenopiles</taxon>
        <taxon>Oomycota</taxon>
        <taxon>Peronosporomycetes</taxon>
        <taxon>Albuginales</taxon>
        <taxon>Albuginaceae</taxon>
        <taxon>Albugo</taxon>
    </lineage>
</organism>
<reference evidence="1" key="1">
    <citation type="journal article" date="2011" name="PLoS Biol.">
        <title>Gene gain and loss during evolution of obligate parasitism in the white rust pathogen of Arabidopsis thaliana.</title>
        <authorList>
            <person name="Kemen E."/>
            <person name="Gardiner A."/>
            <person name="Schultz-Larsen T."/>
            <person name="Kemen A.C."/>
            <person name="Balmuth A.L."/>
            <person name="Robert-Seilaniantz A."/>
            <person name="Bailey K."/>
            <person name="Holub E."/>
            <person name="Studholme D.J."/>
            <person name="Maclean D."/>
            <person name="Jones J.D."/>
        </authorList>
    </citation>
    <scope>NUCLEOTIDE SEQUENCE</scope>
</reference>
<dbReference type="EMBL" id="FR824056">
    <property type="protein sequence ID" value="CCA15464.1"/>
    <property type="molecule type" value="Genomic_DNA"/>
</dbReference>
<dbReference type="AlphaFoldDB" id="F0W327"/>
<name>F0W327_9STRA</name>
<dbReference type="HOGENOM" id="CLU_103143_0_0_1"/>
<proteinExistence type="predicted"/>